<dbReference type="SUPFAM" id="SSF55120">
    <property type="entry name" value="Pseudouridine synthase"/>
    <property type="match status" value="1"/>
</dbReference>
<dbReference type="Proteomes" id="UP000030685">
    <property type="component" value="Unassembled WGS sequence"/>
</dbReference>
<dbReference type="GO" id="GO:0006400">
    <property type="term" value="P:tRNA modification"/>
    <property type="evidence" value="ECO:0007669"/>
    <property type="project" value="TreeGrafter"/>
</dbReference>
<dbReference type="RefSeq" id="XP_031070041.1">
    <property type="nucleotide sequence ID" value="XM_031200273.1"/>
</dbReference>
<accession>X0KGT8</accession>
<name>X0KGT8_FUSO5</name>
<comment type="catalytic activity">
    <reaction evidence="1">
        <text>a uridine in mRNA = a pseudouridine in mRNA</text>
        <dbReference type="Rhea" id="RHEA:56644"/>
        <dbReference type="Rhea" id="RHEA-COMP:14658"/>
        <dbReference type="Rhea" id="RHEA-COMP:14659"/>
        <dbReference type="ChEBI" id="CHEBI:65314"/>
        <dbReference type="ChEBI" id="CHEBI:65315"/>
    </reaction>
</comment>
<dbReference type="HAMAP" id="MF_01080">
    <property type="entry name" value="TruB_bact"/>
    <property type="match status" value="1"/>
</dbReference>
<feature type="compositionally biased region" description="Polar residues" evidence="6">
    <location>
        <begin position="364"/>
        <end position="373"/>
    </location>
</feature>
<dbReference type="GO" id="GO:0003723">
    <property type="term" value="F:RNA binding"/>
    <property type="evidence" value="ECO:0007669"/>
    <property type="project" value="InterPro"/>
</dbReference>
<dbReference type="InterPro" id="IPR020103">
    <property type="entry name" value="PsdUridine_synth_cat_dom_sf"/>
</dbReference>
<feature type="compositionally biased region" description="Basic and acidic residues" evidence="6">
    <location>
        <begin position="532"/>
        <end position="558"/>
    </location>
</feature>
<evidence type="ECO:0000256" key="5">
    <source>
        <dbReference type="ARBA" id="ARBA00023235"/>
    </source>
</evidence>
<dbReference type="PANTHER" id="PTHR13767:SF2">
    <property type="entry name" value="PSEUDOURIDYLATE SYNTHASE TRUB1"/>
    <property type="match status" value="1"/>
</dbReference>
<feature type="region of interest" description="Disordered" evidence="6">
    <location>
        <begin position="299"/>
        <end position="395"/>
    </location>
</feature>
<feature type="compositionally biased region" description="Basic and acidic residues" evidence="6">
    <location>
        <begin position="301"/>
        <end position="344"/>
    </location>
</feature>
<dbReference type="EC" id="5.4.99.25" evidence="3"/>
<dbReference type="Gene3D" id="3.30.2350.10">
    <property type="entry name" value="Pseudouridine synthase"/>
    <property type="match status" value="1"/>
</dbReference>
<gene>
    <name evidence="8" type="ORF">FOIG_02834</name>
</gene>
<proteinExistence type="inferred from homology"/>
<dbReference type="PANTHER" id="PTHR13767">
    <property type="entry name" value="TRNA-PSEUDOURIDINE SYNTHASE"/>
    <property type="match status" value="1"/>
</dbReference>
<dbReference type="VEuPathDB" id="FungiDB:FOIG_02834"/>
<evidence type="ECO:0000256" key="3">
    <source>
        <dbReference type="ARBA" id="ARBA00012787"/>
    </source>
</evidence>
<dbReference type="GO" id="GO:1990481">
    <property type="term" value="P:mRNA pseudouridine synthesis"/>
    <property type="evidence" value="ECO:0007669"/>
    <property type="project" value="TreeGrafter"/>
</dbReference>
<dbReference type="InterPro" id="IPR002501">
    <property type="entry name" value="PsdUridine_synth_N"/>
</dbReference>
<dbReference type="CDD" id="cd02867">
    <property type="entry name" value="PseudoU_synth_TruB_4"/>
    <property type="match status" value="1"/>
</dbReference>
<evidence type="ECO:0000256" key="1">
    <source>
        <dbReference type="ARBA" id="ARBA00001166"/>
    </source>
</evidence>
<evidence type="ECO:0000256" key="2">
    <source>
        <dbReference type="ARBA" id="ARBA00008999"/>
    </source>
</evidence>
<dbReference type="AlphaFoldDB" id="X0KGT8"/>
<dbReference type="InterPro" id="IPR014780">
    <property type="entry name" value="tRNA_psdUridine_synth_TruB"/>
</dbReference>
<dbReference type="EMBL" id="JH658274">
    <property type="protein sequence ID" value="EXM07952.1"/>
    <property type="molecule type" value="Genomic_DNA"/>
</dbReference>
<feature type="region of interest" description="Disordered" evidence="6">
    <location>
        <begin position="468"/>
        <end position="564"/>
    </location>
</feature>
<reference evidence="8" key="1">
    <citation type="submission" date="2011-11" db="EMBL/GenBank/DDBJ databases">
        <title>The Genome Sequence of Fusarium oxysporum II5.</title>
        <authorList>
            <consortium name="The Broad Institute Genome Sequencing Platform"/>
            <person name="Ma L.-J."/>
            <person name="Gale L.R."/>
            <person name="Schwartz D.C."/>
            <person name="Zhou S."/>
            <person name="Corby-Kistler H."/>
            <person name="Young S.K."/>
            <person name="Zeng Q."/>
            <person name="Gargeya S."/>
            <person name="Fitzgerald M."/>
            <person name="Haas B."/>
            <person name="Abouelleil A."/>
            <person name="Alvarado L."/>
            <person name="Arachchi H.M."/>
            <person name="Berlin A."/>
            <person name="Brown A."/>
            <person name="Chapman S.B."/>
            <person name="Chen Z."/>
            <person name="Dunbar C."/>
            <person name="Freedman E."/>
            <person name="Gearin G."/>
            <person name="Goldberg J."/>
            <person name="Griggs A."/>
            <person name="Gujja S."/>
            <person name="Heiman D."/>
            <person name="Howarth C."/>
            <person name="Larson L."/>
            <person name="Lui A."/>
            <person name="MacDonald P.J.P."/>
            <person name="Montmayeur A."/>
            <person name="Murphy C."/>
            <person name="Neiman D."/>
            <person name="Pearson M."/>
            <person name="Priest M."/>
            <person name="Roberts A."/>
            <person name="Saif S."/>
            <person name="Shea T."/>
            <person name="Shenoy N."/>
            <person name="Sisk P."/>
            <person name="Stolte C."/>
            <person name="Sykes S."/>
            <person name="Wortman J."/>
            <person name="Nusbaum C."/>
            <person name="Birren B."/>
        </authorList>
    </citation>
    <scope>NUCLEOTIDE SEQUENCE [LARGE SCALE GENOMIC DNA]</scope>
    <source>
        <strain evidence="8">54006</strain>
    </source>
</reference>
<evidence type="ECO:0000256" key="4">
    <source>
        <dbReference type="ARBA" id="ARBA00022694"/>
    </source>
</evidence>
<sequence length="564" mass="63764">MLLIRLFFCCAGDNESSSEVKVSEWCVWWRALDLLNKLHHGLKFKTFHFSLFSSSLGHIQSFGELMRLPRKTLKMAADKVREGVFAINKPCGQSSAQVIRECQQAFNPSSFFKPLIDSEVAKRISESGKEFARRKLIKKASQVKIGHGGTLDPLATGVLILGIGSATKSLPQFLECTKTYETIVVFGAATDTYDRVGRILTKRPYEHITREKVEKELETFRGRQMQIPPLYSALKMNGKPLYEYAREGKPIPRQIEGREVEVKDIELVEWYEPGKHNHRWPTEEAEAAERNLAEQVWRVKKQQETNKKLSPEEKQQDDKAIAAHESFKRSFEERQDALIKDAPSKRSRKSKEPPMMSGALGQLPQPTYSNKGSNLVPESPDTSTPPPWSDQGPPAVKVRLTVTSGFYVRSFCHDLGAKLDSAALMAELARTRQSDFEVGNDNCLEYEDLAKGEEVWGPQVARMLESWSQNKPQPPAGNKSNKKKNEAKGNGSPKWKQDKQQSHNKGEKRRRSNSPNETESPPRKAIALESQEDSKPVKEPKSETPKSETANRSEDEKSWNGIED</sequence>
<dbReference type="GeneID" id="42028009"/>
<feature type="domain" description="Pseudouridine synthase II N-terminal" evidence="7">
    <location>
        <begin position="140"/>
        <end position="273"/>
    </location>
</feature>
<dbReference type="GO" id="GO:0005634">
    <property type="term" value="C:nucleus"/>
    <property type="evidence" value="ECO:0007669"/>
    <property type="project" value="TreeGrafter"/>
</dbReference>
<evidence type="ECO:0000259" key="7">
    <source>
        <dbReference type="Pfam" id="PF01509"/>
    </source>
</evidence>
<organism evidence="8">
    <name type="scientific">Fusarium odoratissimum (strain NRRL 54006)</name>
    <dbReference type="NCBI Taxonomy" id="1089451"/>
    <lineage>
        <taxon>Eukaryota</taxon>
        <taxon>Fungi</taxon>
        <taxon>Dikarya</taxon>
        <taxon>Ascomycota</taxon>
        <taxon>Pezizomycotina</taxon>
        <taxon>Sordariomycetes</taxon>
        <taxon>Hypocreomycetidae</taxon>
        <taxon>Hypocreales</taxon>
        <taxon>Nectriaceae</taxon>
        <taxon>Fusarium</taxon>
        <taxon>Fusarium oxysporum species complex</taxon>
        <taxon>Fusarium oxysporum f. sp. cubense (strain race 4)</taxon>
    </lineage>
</organism>
<protein>
    <recommendedName>
        <fullName evidence="3">tRNA pseudouridine(55) synthase</fullName>
        <ecNumber evidence="3">5.4.99.25</ecNumber>
    </recommendedName>
</protein>
<evidence type="ECO:0000313" key="8">
    <source>
        <dbReference type="EMBL" id="EXM07952.1"/>
    </source>
</evidence>
<dbReference type="GO" id="GO:0160148">
    <property type="term" value="F:tRNA pseudouridine(55) synthase activity"/>
    <property type="evidence" value="ECO:0007669"/>
    <property type="project" value="UniProtKB-EC"/>
</dbReference>
<dbReference type="HOGENOM" id="CLU_032087_4_1_1"/>
<dbReference type="Pfam" id="PF01509">
    <property type="entry name" value="TruB_N"/>
    <property type="match status" value="1"/>
</dbReference>
<comment type="similarity">
    <text evidence="2">Belongs to the pseudouridine synthase TruB family.</text>
</comment>
<reference evidence="8" key="2">
    <citation type="submission" date="2012-05" db="EMBL/GenBank/DDBJ databases">
        <title>The Genome Annotation of Fusarium oxysporum II5.</title>
        <authorList>
            <consortium name="The Broad Institute Genomics Platform"/>
            <person name="Ma L.-J."/>
            <person name="Corby-Kistler H."/>
            <person name="Broz K."/>
            <person name="Gale L.R."/>
            <person name="Jonkers W."/>
            <person name="O'Donnell K."/>
            <person name="Ploetz R."/>
            <person name="Steinberg C."/>
            <person name="Schwartz D.C."/>
            <person name="VanEtten H."/>
            <person name="Zhou S."/>
            <person name="Young S.K."/>
            <person name="Zeng Q."/>
            <person name="Gargeya S."/>
            <person name="Fitzgerald M."/>
            <person name="Abouelleil A."/>
            <person name="Alvarado L."/>
            <person name="Chapman S.B."/>
            <person name="Gainer-Dewar J."/>
            <person name="Goldberg J."/>
            <person name="Griggs A."/>
            <person name="Gujja S."/>
            <person name="Hansen M."/>
            <person name="Howarth C."/>
            <person name="Imamovic A."/>
            <person name="Ireland A."/>
            <person name="Larimer J."/>
            <person name="McCowan C."/>
            <person name="Murphy C."/>
            <person name="Pearson M."/>
            <person name="Poon T.W."/>
            <person name="Priest M."/>
            <person name="Roberts A."/>
            <person name="Saif S."/>
            <person name="Shea T."/>
            <person name="Sykes S."/>
            <person name="Wortman J."/>
            <person name="Nusbaum C."/>
            <person name="Birren B."/>
        </authorList>
    </citation>
    <scope>NUCLEOTIDE SEQUENCE</scope>
    <source>
        <strain evidence="8">54006</strain>
    </source>
</reference>
<keyword evidence="4" id="KW-0819">tRNA processing</keyword>
<evidence type="ECO:0000256" key="6">
    <source>
        <dbReference type="SAM" id="MobiDB-lite"/>
    </source>
</evidence>
<feature type="compositionally biased region" description="Basic and acidic residues" evidence="6">
    <location>
        <begin position="495"/>
        <end position="505"/>
    </location>
</feature>
<keyword evidence="5" id="KW-0413">Isomerase</keyword>